<comment type="caution">
    <text evidence="2">The sequence shown here is derived from an EMBL/GenBank/DDBJ whole genome shotgun (WGS) entry which is preliminary data.</text>
</comment>
<dbReference type="KEGG" id="dpl:KGM_200126"/>
<gene>
    <name evidence="2" type="ORF">KGM_200126</name>
</gene>
<keyword evidence="3" id="KW-1185">Reference proteome</keyword>
<protein>
    <submittedName>
        <fullName evidence="2">Uncharacterized protein</fullName>
    </submittedName>
</protein>
<evidence type="ECO:0000313" key="2">
    <source>
        <dbReference type="EMBL" id="OWR43577.1"/>
    </source>
</evidence>
<name>A0A212EQ37_DANPL</name>
<accession>A0A212EQ37</accession>
<evidence type="ECO:0000313" key="3">
    <source>
        <dbReference type="Proteomes" id="UP000007151"/>
    </source>
</evidence>
<proteinExistence type="predicted"/>
<feature type="region of interest" description="Disordered" evidence="1">
    <location>
        <begin position="1"/>
        <end position="22"/>
    </location>
</feature>
<reference evidence="2 3" key="1">
    <citation type="journal article" date="2011" name="Cell">
        <title>The monarch butterfly genome yields insights into long-distance migration.</title>
        <authorList>
            <person name="Zhan S."/>
            <person name="Merlin C."/>
            <person name="Boore J.L."/>
            <person name="Reppert S.M."/>
        </authorList>
    </citation>
    <scope>NUCLEOTIDE SEQUENCE [LARGE SCALE GENOMIC DNA]</scope>
    <source>
        <strain evidence="2">F-2</strain>
    </source>
</reference>
<organism evidence="2 3">
    <name type="scientific">Danaus plexippus plexippus</name>
    <dbReference type="NCBI Taxonomy" id="278856"/>
    <lineage>
        <taxon>Eukaryota</taxon>
        <taxon>Metazoa</taxon>
        <taxon>Ecdysozoa</taxon>
        <taxon>Arthropoda</taxon>
        <taxon>Hexapoda</taxon>
        <taxon>Insecta</taxon>
        <taxon>Pterygota</taxon>
        <taxon>Neoptera</taxon>
        <taxon>Endopterygota</taxon>
        <taxon>Lepidoptera</taxon>
        <taxon>Glossata</taxon>
        <taxon>Ditrysia</taxon>
        <taxon>Papilionoidea</taxon>
        <taxon>Nymphalidae</taxon>
        <taxon>Danainae</taxon>
        <taxon>Danaini</taxon>
        <taxon>Danaina</taxon>
        <taxon>Danaus</taxon>
        <taxon>Danaus</taxon>
    </lineage>
</organism>
<dbReference type="EMBL" id="AGBW02013341">
    <property type="protein sequence ID" value="OWR43577.1"/>
    <property type="molecule type" value="Genomic_DNA"/>
</dbReference>
<dbReference type="eggNOG" id="ENOG502TC55">
    <property type="taxonomic scope" value="Eukaryota"/>
</dbReference>
<dbReference type="Proteomes" id="UP000007151">
    <property type="component" value="Unassembled WGS sequence"/>
</dbReference>
<sequence length="278" mass="32126">MRADGRNLDKHETNSKLDDNSATHVHNKIERQSRYRRQSFNGNYPDNMRLYRNIGLDDYLTDMTFSIRDIAASLNHLTRNQYNPFNYDRREYSCNCDESIRKLLSIVEELASRAKNPPSPPPPPTIQVVYIPYQVPDNIKEKPKQNITIKPRIDVDDPNMIWMNSPRKVVDESEEEDDGSRPVLFKPIASKKSVVTSSPFEKRSYEEEIQRTTSKPLENDPCEGAILYCCGKQNDELKKCFANYNCSNTFNTRKACNPQNVNMVLEKISSMYGPVNES</sequence>
<dbReference type="AlphaFoldDB" id="A0A212EQ37"/>
<dbReference type="InParanoid" id="A0A212EQ37"/>
<evidence type="ECO:0000256" key="1">
    <source>
        <dbReference type="SAM" id="MobiDB-lite"/>
    </source>
</evidence>